<keyword evidence="3" id="KW-0732">Signal</keyword>
<dbReference type="PROSITE" id="PS50089">
    <property type="entry name" value="ZF_RING_2"/>
    <property type="match status" value="1"/>
</dbReference>
<evidence type="ECO:0000259" key="4">
    <source>
        <dbReference type="PROSITE" id="PS50089"/>
    </source>
</evidence>
<keyword evidence="1" id="KW-0862">Zinc</keyword>
<dbReference type="GO" id="GO:0008270">
    <property type="term" value="F:zinc ion binding"/>
    <property type="evidence" value="ECO:0007669"/>
    <property type="project" value="UniProtKB-KW"/>
</dbReference>
<dbReference type="InterPro" id="IPR013083">
    <property type="entry name" value="Znf_RING/FYVE/PHD"/>
</dbReference>
<evidence type="ECO:0000313" key="5">
    <source>
        <dbReference type="EMBL" id="SPO19648.1"/>
    </source>
</evidence>
<dbReference type="Proteomes" id="UP000324022">
    <property type="component" value="Unassembled WGS sequence"/>
</dbReference>
<dbReference type="SUPFAM" id="SSF57850">
    <property type="entry name" value="RING/U-box"/>
    <property type="match status" value="1"/>
</dbReference>
<feature type="region of interest" description="Disordered" evidence="2">
    <location>
        <begin position="103"/>
        <end position="127"/>
    </location>
</feature>
<keyword evidence="1" id="KW-0863">Zinc-finger</keyword>
<dbReference type="OrthoDB" id="3363176at2759"/>
<evidence type="ECO:0000256" key="2">
    <source>
        <dbReference type="SAM" id="MobiDB-lite"/>
    </source>
</evidence>
<feature type="region of interest" description="Disordered" evidence="2">
    <location>
        <begin position="315"/>
        <end position="369"/>
    </location>
</feature>
<evidence type="ECO:0000256" key="1">
    <source>
        <dbReference type="PROSITE-ProRule" id="PRU00175"/>
    </source>
</evidence>
<evidence type="ECO:0000256" key="3">
    <source>
        <dbReference type="SAM" id="SignalP"/>
    </source>
</evidence>
<gene>
    <name evidence="5" type="ORF">UTRI_00006_B</name>
</gene>
<evidence type="ECO:0000313" key="6">
    <source>
        <dbReference type="Proteomes" id="UP000324022"/>
    </source>
</evidence>
<dbReference type="AlphaFoldDB" id="A0A5C3DNM5"/>
<dbReference type="Gene3D" id="3.30.40.10">
    <property type="entry name" value="Zinc/RING finger domain, C3HC4 (zinc finger)"/>
    <property type="match status" value="1"/>
</dbReference>
<sequence length="636" mass="68674">MLPSLALSSSSLDSFRKNVYRPRLCLLLLLVLLSPYNTSQLTSPSSATLAVSVSQPAQQGWSISVIDGLVVAAAAPASEVLSSTPSTASSKPDATAVASKSSVAYPSPAPSAQQKETTATPQGQPPPGSLFRFPKLSWGLIVDEHVLPALLPLHMLWIIRLAGMAVEDGAIKNSLLGAKSRFYSVTLPLIYLGFLFSLAILTGQPGTVAAIHSRCHIWRGQLGYESLEPQVPERKSKSIFQADGLLPLSLFVMLEAASTVVHLISILPKVDADLISSIVPMQIKLPSPSHLPPLVELLPLPRSVRAALSEPAMRSATQRYAGGRRRPMMPSISTAAPTATADGISAEPGARQPNNNNNNNNNNNDDDDVAITTGVAFQAARAETPSQAFPQQTYRRVGAPENEILRSTSVTHPIAPLTLPDRNDATQTPSTRRRRAPRLRGQSVLVSTKWLSEMATALFDKLIGALIYSVITLRLPTLSPTSLPPVLSLLSLRSELASLTQIWSRARSSVECLEFVRRRWGVHLLQGQDPYASVVRPRAAAEAGDYKWKSYDDVYCAICFEQTRTAAAQDGAQKNTDAVEKKKFEFCRLDCGHELHDVCLVSWLTAQAFCPTCHVVLSFSPRAAAAASRRSTSIVS</sequence>
<feature type="domain" description="RING-type" evidence="4">
    <location>
        <begin position="556"/>
        <end position="614"/>
    </location>
</feature>
<organism evidence="5 6">
    <name type="scientific">Ustilago trichophora</name>
    <dbReference type="NCBI Taxonomy" id="86804"/>
    <lineage>
        <taxon>Eukaryota</taxon>
        <taxon>Fungi</taxon>
        <taxon>Dikarya</taxon>
        <taxon>Basidiomycota</taxon>
        <taxon>Ustilaginomycotina</taxon>
        <taxon>Ustilaginomycetes</taxon>
        <taxon>Ustilaginales</taxon>
        <taxon>Ustilaginaceae</taxon>
        <taxon>Ustilago</taxon>
    </lineage>
</organism>
<feature type="chain" id="PRO_5022764775" description="RING-type domain-containing protein" evidence="3">
    <location>
        <begin position="40"/>
        <end position="636"/>
    </location>
</feature>
<reference evidence="5 6" key="1">
    <citation type="submission" date="2018-03" db="EMBL/GenBank/DDBJ databases">
        <authorList>
            <person name="Guldener U."/>
        </authorList>
    </citation>
    <scope>NUCLEOTIDE SEQUENCE [LARGE SCALE GENOMIC DNA]</scope>
    <source>
        <strain evidence="5 6">NBRC100155</strain>
    </source>
</reference>
<dbReference type="SMART" id="SM00184">
    <property type="entry name" value="RING"/>
    <property type="match status" value="1"/>
</dbReference>
<dbReference type="EMBL" id="OOIN01000001">
    <property type="protein sequence ID" value="SPO19648.1"/>
    <property type="molecule type" value="Genomic_DNA"/>
</dbReference>
<proteinExistence type="predicted"/>
<dbReference type="InterPro" id="IPR001841">
    <property type="entry name" value="Znf_RING"/>
</dbReference>
<feature type="signal peptide" evidence="3">
    <location>
        <begin position="1"/>
        <end position="39"/>
    </location>
</feature>
<keyword evidence="6" id="KW-1185">Reference proteome</keyword>
<protein>
    <recommendedName>
        <fullName evidence="4">RING-type domain-containing protein</fullName>
    </recommendedName>
</protein>
<name>A0A5C3DNM5_9BASI</name>
<accession>A0A5C3DNM5</accession>
<feature type="compositionally biased region" description="Low complexity" evidence="2">
    <location>
        <begin position="354"/>
        <end position="363"/>
    </location>
</feature>
<feature type="compositionally biased region" description="Low complexity" evidence="2">
    <location>
        <begin position="103"/>
        <end position="115"/>
    </location>
</feature>
<feature type="region of interest" description="Disordered" evidence="2">
    <location>
        <begin position="407"/>
        <end position="439"/>
    </location>
</feature>
<keyword evidence="1" id="KW-0479">Metal-binding</keyword>